<dbReference type="STRING" id="1441469.A0A225ANW6"/>
<dbReference type="EMBL" id="LFMY01000014">
    <property type="protein sequence ID" value="OKL56656.1"/>
    <property type="molecule type" value="Genomic_DNA"/>
</dbReference>
<dbReference type="GeneID" id="31008045"/>
<gene>
    <name evidence="2" type="ORF">UA08_08289</name>
</gene>
<evidence type="ECO:0000256" key="1">
    <source>
        <dbReference type="SAM" id="MobiDB-lite"/>
    </source>
</evidence>
<reference evidence="2 3" key="1">
    <citation type="submission" date="2015-06" db="EMBL/GenBank/DDBJ databases">
        <title>Talaromyces atroroseus IBT 11181 draft genome.</title>
        <authorList>
            <person name="Rasmussen K.B."/>
            <person name="Rasmussen S."/>
            <person name="Petersen B."/>
            <person name="Sicheritz-Ponten T."/>
            <person name="Mortensen U.H."/>
            <person name="Thrane U."/>
        </authorList>
    </citation>
    <scope>NUCLEOTIDE SEQUENCE [LARGE SCALE GENOMIC DNA]</scope>
    <source>
        <strain evidence="2 3">IBT 11181</strain>
    </source>
</reference>
<dbReference type="OrthoDB" id="4226666at2759"/>
<accession>A0A225ANW6</accession>
<feature type="compositionally biased region" description="Polar residues" evidence="1">
    <location>
        <begin position="172"/>
        <end position="185"/>
    </location>
</feature>
<comment type="caution">
    <text evidence="2">The sequence shown here is derived from an EMBL/GenBank/DDBJ whole genome shotgun (WGS) entry which is preliminary data.</text>
</comment>
<sequence length="413" mass="46240">MEPDPILPYIQFEEEGIFGSTGHTVSDAYPSTASSSTGESSDPRMVWSATRILGSSNTSRDWMQQQESSPAFADDLDATGVISPQIEQDLLQSDPFTELAQPDHEGFLNPFFEPGNTFTRNHNNAPPWAHYDELDTNHVHRRAYGPETVYLNVPTYVDRLGSRATTPGGPSDTASAVSSENVNTRLETRPRRGGRQSGMNLSRESVQNIRRCSEGKPCISCSSTQGRKWDGCVRSFKELVDVFKPEILATRLQPQALTGFMSYHTLRRYGQDDFDLPLHFGFGRPFYGFKGAEYNPMTTEIQFSHVVGPSDQHPESALYGYSLPKPERYGRLATGLFWCRRRWMDTRTSPRDVGIFCSILENTKVPSRRTSARQKPILYMDVGLGDNHAVVAGLYSIGRPAWRNEQLAIPGGR</sequence>
<dbReference type="AlphaFoldDB" id="A0A225ANW6"/>
<dbReference type="RefSeq" id="XP_020116777.1">
    <property type="nucleotide sequence ID" value="XM_020263196.1"/>
</dbReference>
<protein>
    <submittedName>
        <fullName evidence="2">Uncharacterized protein</fullName>
    </submittedName>
</protein>
<dbReference type="Proteomes" id="UP000214365">
    <property type="component" value="Unassembled WGS sequence"/>
</dbReference>
<proteinExistence type="predicted"/>
<name>A0A225ANW6_TALAT</name>
<feature type="region of interest" description="Disordered" evidence="1">
    <location>
        <begin position="161"/>
        <end position="201"/>
    </location>
</feature>
<evidence type="ECO:0000313" key="2">
    <source>
        <dbReference type="EMBL" id="OKL56656.1"/>
    </source>
</evidence>
<evidence type="ECO:0000313" key="3">
    <source>
        <dbReference type="Proteomes" id="UP000214365"/>
    </source>
</evidence>
<keyword evidence="3" id="KW-1185">Reference proteome</keyword>
<organism evidence="2 3">
    <name type="scientific">Talaromyces atroroseus</name>
    <dbReference type="NCBI Taxonomy" id="1441469"/>
    <lineage>
        <taxon>Eukaryota</taxon>
        <taxon>Fungi</taxon>
        <taxon>Dikarya</taxon>
        <taxon>Ascomycota</taxon>
        <taxon>Pezizomycotina</taxon>
        <taxon>Eurotiomycetes</taxon>
        <taxon>Eurotiomycetidae</taxon>
        <taxon>Eurotiales</taxon>
        <taxon>Trichocomaceae</taxon>
        <taxon>Talaromyces</taxon>
        <taxon>Talaromyces sect. Trachyspermi</taxon>
    </lineage>
</organism>